<feature type="domain" description="AAA+ ATPase" evidence="1">
    <location>
        <begin position="479"/>
        <end position="645"/>
    </location>
</feature>
<dbReference type="SUPFAM" id="SSF52540">
    <property type="entry name" value="P-loop containing nucleoside triphosphate hydrolases"/>
    <property type="match status" value="1"/>
</dbReference>
<dbReference type="InterPro" id="IPR025579">
    <property type="entry name" value="DUF4357"/>
</dbReference>
<accession>A0ABV6XXM9</accession>
<dbReference type="InterPro" id="IPR027417">
    <property type="entry name" value="P-loop_NTPase"/>
</dbReference>
<comment type="caution">
    <text evidence="2">The sequence shown here is derived from an EMBL/GenBank/DDBJ whole genome shotgun (WGS) entry which is preliminary data.</text>
</comment>
<gene>
    <name evidence="2" type="ORF">ABUW04_31875</name>
</gene>
<dbReference type="Pfam" id="PF14267">
    <property type="entry name" value="DUF4357"/>
    <property type="match status" value="1"/>
</dbReference>
<dbReference type="PANTHER" id="PTHR37291:SF1">
    <property type="entry name" value="TYPE IV METHYL-DIRECTED RESTRICTION ENZYME ECOKMCRB SUBUNIT"/>
    <property type="match status" value="1"/>
</dbReference>
<evidence type="ECO:0000313" key="2">
    <source>
        <dbReference type="EMBL" id="MFC1442858.1"/>
    </source>
</evidence>
<dbReference type="InterPro" id="IPR011704">
    <property type="entry name" value="ATPase_dyneun-rel_AAA"/>
</dbReference>
<dbReference type="Proteomes" id="UP001592581">
    <property type="component" value="Unassembled WGS sequence"/>
</dbReference>
<dbReference type="CDD" id="cd00009">
    <property type="entry name" value="AAA"/>
    <property type="match status" value="1"/>
</dbReference>
<keyword evidence="3" id="KW-1185">Reference proteome</keyword>
<dbReference type="Gene3D" id="3.40.50.300">
    <property type="entry name" value="P-loop containing nucleotide triphosphate hydrolases"/>
    <property type="match status" value="1"/>
</dbReference>
<evidence type="ECO:0000313" key="3">
    <source>
        <dbReference type="Proteomes" id="UP001592581"/>
    </source>
</evidence>
<dbReference type="SMART" id="SM00382">
    <property type="entry name" value="AAA"/>
    <property type="match status" value="1"/>
</dbReference>
<dbReference type="Pfam" id="PF07728">
    <property type="entry name" value="AAA_5"/>
    <property type="match status" value="1"/>
</dbReference>
<dbReference type="InterPro" id="IPR052934">
    <property type="entry name" value="Methyl-DNA_Rec/Restrict_Enz"/>
</dbReference>
<dbReference type="RefSeq" id="WP_380567946.1">
    <property type="nucleotide sequence ID" value="NZ_JBEUKS010000014.1"/>
</dbReference>
<dbReference type="PANTHER" id="PTHR37291">
    <property type="entry name" value="5-METHYLCYTOSINE-SPECIFIC RESTRICTION ENZYME B"/>
    <property type="match status" value="1"/>
</dbReference>
<dbReference type="EMBL" id="JBEUKS010000014">
    <property type="protein sequence ID" value="MFC1442858.1"/>
    <property type="molecule type" value="Genomic_DNA"/>
</dbReference>
<name>A0ABV6XXM9_9ACTN</name>
<protein>
    <submittedName>
        <fullName evidence="2">DUF4357 domain-containing protein</fullName>
    </submittedName>
</protein>
<reference evidence="2 3" key="1">
    <citation type="submission" date="2024-06" db="EMBL/GenBank/DDBJ databases">
        <authorList>
            <person name="Lee S.D."/>
        </authorList>
    </citation>
    <scope>NUCLEOTIDE SEQUENCE [LARGE SCALE GENOMIC DNA]</scope>
    <source>
        <strain evidence="2 3">N1-10</strain>
    </source>
</reference>
<sequence>MTNESIAPSDAEAVPEFRLRLLADGPYARGRLLAEMGTNGSPKFLVLAGSPVRAEAVPSFAEHVASAHRLREARIADGTLMPSERWPGYLEAARDIECNSPSGAAAVCLGLSANGRTDWKTADGRPVGDFIASNGSDESTTLRRTSQLVLGLFELLSEHPEGLHYKEAGDALQERLPPTSYERTSGTADGRSRYQVSLGFKTSGPVKYGWMNKNNGIWSLTPAGKETLERFRDDPDAYSAEADRLWKVWQTSRTSAERRAWLVRAPKADGSDLVQGLWLSEGLVSMSAVRLRRDGVAAGATREALRHIVAVDFEAIVGYSEQDRLMEQFFAFLTRMQQGDMVCTLSAGRLFVGEITGPPLRLPTTADQSSGLRRQVSWEPTGYGSELLPEALRQLLSTQDDLVELTAAIEELASLGGDLSRDELNESMLEELEQDPLVEVPTTPVRRELRLPDADVELRDRLLVHDVAWLQEVRNLLEDERQIVFYGPPGTGKTFLALALAEFLGGGPEQVKLVQFHPAYSYEDFFEGFRPREDPQTREVAFRLTPGPLRELADRARKPENRHLPFFLVIDELNRANLAKVFGELYFLLEYRDRSVRLTYSSRDFSLPPNLFVIGTMNTADRSIALVDSAMRRRFAFVELSPKTEPTSGLLRRWLAAHDQDSEPADLLDELNSRISDPDFKIGPSYLMKKGVYRDQDSLSRTWRTKILPLLEEHHYGEDFGVEPNYGLDTLRRSLRQSRPDA</sequence>
<proteinExistence type="predicted"/>
<evidence type="ECO:0000259" key="1">
    <source>
        <dbReference type="SMART" id="SM00382"/>
    </source>
</evidence>
<dbReference type="InterPro" id="IPR003593">
    <property type="entry name" value="AAA+_ATPase"/>
</dbReference>
<organism evidence="2 3">
    <name type="scientific">Streptacidiphilus jeojiensis</name>
    <dbReference type="NCBI Taxonomy" id="3229225"/>
    <lineage>
        <taxon>Bacteria</taxon>
        <taxon>Bacillati</taxon>
        <taxon>Actinomycetota</taxon>
        <taxon>Actinomycetes</taxon>
        <taxon>Kitasatosporales</taxon>
        <taxon>Streptomycetaceae</taxon>
        <taxon>Streptacidiphilus</taxon>
    </lineage>
</organism>